<keyword evidence="2" id="KW-1185">Reference proteome</keyword>
<dbReference type="Gene3D" id="2.120.10.30">
    <property type="entry name" value="TolB, C-terminal domain"/>
    <property type="match status" value="1"/>
</dbReference>
<comment type="caution">
    <text evidence="1">The sequence shown here is derived from an EMBL/GenBank/DDBJ whole genome shotgun (WGS) entry which is preliminary data.</text>
</comment>
<accession>A0A562SQP2</accession>
<evidence type="ECO:0000313" key="2">
    <source>
        <dbReference type="Proteomes" id="UP000316167"/>
    </source>
</evidence>
<dbReference type="RefSeq" id="WP_242009500.1">
    <property type="nucleotide sequence ID" value="NZ_VLLE01000003.1"/>
</dbReference>
<name>A0A562SQP2_9BACT</name>
<organism evidence="1 2">
    <name type="scientific">Lacibacter cauensis</name>
    <dbReference type="NCBI Taxonomy" id="510947"/>
    <lineage>
        <taxon>Bacteria</taxon>
        <taxon>Pseudomonadati</taxon>
        <taxon>Bacteroidota</taxon>
        <taxon>Chitinophagia</taxon>
        <taxon>Chitinophagales</taxon>
        <taxon>Chitinophagaceae</taxon>
        <taxon>Lacibacter</taxon>
    </lineage>
</organism>
<dbReference type="SUPFAM" id="SSF69304">
    <property type="entry name" value="Tricorn protease N-terminal domain"/>
    <property type="match status" value="1"/>
</dbReference>
<evidence type="ECO:0000313" key="1">
    <source>
        <dbReference type="EMBL" id="TWI83561.1"/>
    </source>
</evidence>
<evidence type="ECO:0008006" key="3">
    <source>
        <dbReference type="Google" id="ProtNLM"/>
    </source>
</evidence>
<dbReference type="AlphaFoldDB" id="A0A562SQP2"/>
<dbReference type="EMBL" id="VLLE01000003">
    <property type="protein sequence ID" value="TWI83561.1"/>
    <property type="molecule type" value="Genomic_DNA"/>
</dbReference>
<dbReference type="InterPro" id="IPR011042">
    <property type="entry name" value="6-blade_b-propeller_TolB-like"/>
</dbReference>
<protein>
    <recommendedName>
        <fullName evidence="3">WD40 repeat protein</fullName>
    </recommendedName>
</protein>
<dbReference type="Proteomes" id="UP000316167">
    <property type="component" value="Unassembled WGS sequence"/>
</dbReference>
<reference evidence="1 2" key="1">
    <citation type="journal article" date="2015" name="Stand. Genomic Sci.">
        <title>Genomic Encyclopedia of Bacterial and Archaeal Type Strains, Phase III: the genomes of soil and plant-associated and newly described type strains.</title>
        <authorList>
            <person name="Whitman W.B."/>
            <person name="Woyke T."/>
            <person name="Klenk H.P."/>
            <person name="Zhou Y."/>
            <person name="Lilburn T.G."/>
            <person name="Beck B.J."/>
            <person name="De Vos P."/>
            <person name="Vandamme P."/>
            <person name="Eisen J.A."/>
            <person name="Garrity G."/>
            <person name="Hugenholtz P."/>
            <person name="Kyrpides N.C."/>
        </authorList>
    </citation>
    <scope>NUCLEOTIDE SEQUENCE [LARGE SCALE GENOMIC DNA]</scope>
    <source>
        <strain evidence="1 2">CGMCC 1.7271</strain>
    </source>
</reference>
<proteinExistence type="predicted"/>
<sequence>MRIQRIGFLRLTAFVTGVFLLLATSTTAQVNMVEFGKNRVQHTKFKWSFYQSPNFNVHYTLNGLELAKFATQVAEEELPGIEDFVEFAVQRRINIVLYNNFNDFKQSNIGLGLDYPNAGGLTKLVNNKMVVYYNGDHNDLRRQIKQGIAKVLVETMLFGDDLGEFAQNQALLDLPKWMTDGYISYVAENWSPKLDNELKSAMIGAEYKNFYHFAHVQPELAGHAFWYYIEEKYRKENVTYLLYLSRIYKNVNRATNTIAKKKLKDVLKDFMVYNRDKYFKDIRARRNVPAGRLTLPKEIGKSDYFRFQANPNPKSFTYAVVEYKKGQTRVILNENFISEKTLWKSGVRNLEEKPNPNYPLLAWDPKGTRIAMIVWEKGKVLLNVYDAFRRIKTVKNVELPFEQVNDMQYMLDANTLVMSAVKGGQSDVFVYKIDRMKEEQVTNDVYDDLDASFVAFPNKTGIIFSSNRPSPNAPTGDTVLPKDRYNVFLIDNWNKSEFKQISQLSNIPYGNARYPMQYNMNHFTFISEQNGIGNRWAGFFSTTAAGLDTIFQVGDELLRNPEPKELDSTLQAWNKQEPDSVYTFRVTDDSSYTFPITNYQSSVLETRIAGDNGQVTEVNRQGEFKFLYKLKVDENVLRKRNVNARPTEYVKRMTRMDKIAGEDKNQQTDIVDSTSVIQKPASDFFETEFKTDSAQQTTEKLMGAKSQSREEVLSRMRLFPYKKKYFIDNVSTNFASNSALLINRFQPYSGANGPVNLGNNNPLNGMFRVGAMEFMEDYKFTGMFRMNYGLQDNEVYMRFDNLRRRIDWGLAYYRSISSLGLQTSGGTINNGATGITSIYQANLSYPFNEVQSLRFTGGLRRDMYHIKSDDQVPGSLQQQPFDENFALGRAEFVHDNSINPATNIWVGLRAKAWMELFHRLGGNYAVRPGDNTFNFGFDVRHYLRIYRNFIWAVRGAADVSWGDNKFIYYLGGTDGWLMFGPNTVIRNGVAKERYFNTANKPANDVSYVYESLAVNLRGFTQNAANGNNAVVINSELRLPVFATLFNKPINNAFLRNFQLVQFIDLGTAWNGQYNKIGRPEITYTDPSNPNSPVTVTIKAPGVGPFLGSYGFGARSTLLGYFIRYDAGWQMNGIFKGKPQMHVSLGFDF</sequence>
<gene>
    <name evidence="1" type="ORF">IQ13_1673</name>
</gene>
<dbReference type="Gene3D" id="2.40.160.50">
    <property type="entry name" value="membrane protein fhac: a member of the omp85/tpsb transporter family"/>
    <property type="match status" value="1"/>
</dbReference>